<dbReference type="Proteomes" id="UP000250043">
    <property type="component" value="Unassembled WGS sequence"/>
</dbReference>
<accession>A0A8E2DTP9</accession>
<sequence>MAGANYMGGKRRVSNAVRARVKDAVGKAQKNHFGKQRLDILSKGLGKAFTQAARAGRAGGRNAPEISLAHARRVSHEGASDLSRRDEEEPATPSGEYASRASHATSRASRKPLRRSKILSALDISEPLFLRAEMDRIAKIPDLLGLPRIPEPPNSTIINSKRHDHDPSPEISPEFARHVHARHKKRKLSPDSGIESNAEIEGTLSISAVVQARRTSPAFSRRLSSTGRPKKARSGYDTPISTADIDGLRFSDFAYADADFEPMPLDSSPVANRGIHEDSGYAEFVFASEMVEERLHPQDHKPTRYSFYSNSMSSSPLARSHPGTASRMIMLPGTSKVGSLGLRSTYSSSTSQSDRRLPALSLSLLASGATVGHILGTPSHDDVPDIAIRAPEDVDGVTADFSYLTQTTPPAAYPDSMASDSIESILSMSDAVHPTLESASTATTSSVPTYAYDGSSEVEGDASTPSPESSAITGSREEPRVEQTLYDALNGRLFEGADPWDGLNDILDLERCPEPTSDTNEPRPIAITSILDPALNVLWPATLGRRGVGYTPKRVESSPVDCSASSPLQRAAESKSGEVIPKATSDFLLDSQLDPPVGVFEEDQVSQSTNLLQSLADYPAAASTTQSQSKSIDLAEGILNPDIKGPLVSPTNIASQPVHADEPDLDQFVITRSDIPGATVTAKHTDECQSPHIQDVPASSSHADYPPGALSDVHGHEMDETPVIYPGAQIGEQENPSPRVGRVFEGPCLFSDEENEEE</sequence>
<feature type="region of interest" description="Disordered" evidence="1">
    <location>
        <begin position="552"/>
        <end position="577"/>
    </location>
</feature>
<feature type="compositionally biased region" description="Polar residues" evidence="1">
    <location>
        <begin position="463"/>
        <end position="473"/>
    </location>
</feature>
<feature type="compositionally biased region" description="Low complexity" evidence="1">
    <location>
        <begin position="98"/>
        <end position="107"/>
    </location>
</feature>
<gene>
    <name evidence="2" type="ORF">OBBRIDRAFT_883983</name>
</gene>
<feature type="region of interest" description="Disordered" evidence="1">
    <location>
        <begin position="682"/>
        <end position="758"/>
    </location>
</feature>
<protein>
    <submittedName>
        <fullName evidence="2">Uncharacterized protein</fullName>
    </submittedName>
</protein>
<keyword evidence="3" id="KW-1185">Reference proteome</keyword>
<feature type="compositionally biased region" description="Polar residues" evidence="1">
    <location>
        <begin position="217"/>
        <end position="227"/>
    </location>
</feature>
<organism evidence="2 3">
    <name type="scientific">Obba rivulosa</name>
    <dbReference type="NCBI Taxonomy" id="1052685"/>
    <lineage>
        <taxon>Eukaryota</taxon>
        <taxon>Fungi</taxon>
        <taxon>Dikarya</taxon>
        <taxon>Basidiomycota</taxon>
        <taxon>Agaricomycotina</taxon>
        <taxon>Agaricomycetes</taxon>
        <taxon>Polyporales</taxon>
        <taxon>Gelatoporiaceae</taxon>
        <taxon>Obba</taxon>
    </lineage>
</organism>
<evidence type="ECO:0000313" key="2">
    <source>
        <dbReference type="EMBL" id="OCH95429.1"/>
    </source>
</evidence>
<dbReference type="AlphaFoldDB" id="A0A8E2DTP9"/>
<feature type="compositionally biased region" description="Basic and acidic residues" evidence="1">
    <location>
        <begin position="74"/>
        <end position="87"/>
    </location>
</feature>
<feature type="region of interest" description="Disordered" evidence="1">
    <location>
        <begin position="437"/>
        <end position="481"/>
    </location>
</feature>
<name>A0A8E2DTP9_9APHY</name>
<feature type="region of interest" description="Disordered" evidence="1">
    <location>
        <begin position="217"/>
        <end position="238"/>
    </location>
</feature>
<evidence type="ECO:0000313" key="3">
    <source>
        <dbReference type="Proteomes" id="UP000250043"/>
    </source>
</evidence>
<dbReference type="OrthoDB" id="3260134at2759"/>
<proteinExistence type="predicted"/>
<dbReference type="EMBL" id="KV722336">
    <property type="protein sequence ID" value="OCH95429.1"/>
    <property type="molecule type" value="Genomic_DNA"/>
</dbReference>
<feature type="region of interest" description="Disordered" evidence="1">
    <location>
        <begin position="53"/>
        <end position="113"/>
    </location>
</feature>
<evidence type="ECO:0000256" key="1">
    <source>
        <dbReference type="SAM" id="MobiDB-lite"/>
    </source>
</evidence>
<reference evidence="2 3" key="1">
    <citation type="submission" date="2016-07" db="EMBL/GenBank/DDBJ databases">
        <title>Draft genome of the white-rot fungus Obba rivulosa 3A-2.</title>
        <authorList>
            <consortium name="DOE Joint Genome Institute"/>
            <person name="Miettinen O."/>
            <person name="Riley R."/>
            <person name="Acob R."/>
            <person name="Barry K."/>
            <person name="Cullen D."/>
            <person name="De Vries R."/>
            <person name="Hainaut M."/>
            <person name="Hatakka A."/>
            <person name="Henrissat B."/>
            <person name="Hilden K."/>
            <person name="Kuo R."/>
            <person name="Labutti K."/>
            <person name="Lipzen A."/>
            <person name="Makela M.R."/>
            <person name="Sandor L."/>
            <person name="Spatafora J.W."/>
            <person name="Grigoriev I.V."/>
            <person name="Hibbett D.S."/>
        </authorList>
    </citation>
    <scope>NUCLEOTIDE SEQUENCE [LARGE SCALE GENOMIC DNA]</scope>
    <source>
        <strain evidence="2 3">3A-2</strain>
    </source>
</reference>